<keyword evidence="5" id="KW-0547">Nucleotide-binding</keyword>
<feature type="domain" description="HPt" evidence="11">
    <location>
        <begin position="1"/>
        <end position="100"/>
    </location>
</feature>
<reference evidence="12 13" key="1">
    <citation type="submission" date="2017-03" db="EMBL/GenBank/DDBJ databases">
        <title>Draft Genome sequence of Marispirochaeta sp. strain JC444.</title>
        <authorList>
            <person name="Shivani Y."/>
            <person name="Subhash Y."/>
            <person name="Sasikala C."/>
            <person name="Ramana C."/>
        </authorList>
    </citation>
    <scope>NUCLEOTIDE SEQUENCE [LARGE SCALE GENOMIC DNA]</scope>
    <source>
        <strain evidence="12 13">JC444</strain>
    </source>
</reference>
<dbReference type="InterPro" id="IPR004358">
    <property type="entry name" value="Sig_transdc_His_kin-like_C"/>
</dbReference>
<proteinExistence type="predicted"/>
<evidence type="ECO:0000256" key="2">
    <source>
        <dbReference type="ARBA" id="ARBA00012438"/>
    </source>
</evidence>
<dbReference type="OrthoDB" id="9803176at2"/>
<dbReference type="EMBL" id="MWQY01000014">
    <property type="protein sequence ID" value="ORC34250.1"/>
    <property type="molecule type" value="Genomic_DNA"/>
</dbReference>
<evidence type="ECO:0000259" key="11">
    <source>
        <dbReference type="PROSITE" id="PS50894"/>
    </source>
</evidence>
<dbReference type="InterPro" id="IPR037052">
    <property type="entry name" value="CheA-like_P2_sf"/>
</dbReference>
<evidence type="ECO:0000313" key="12">
    <source>
        <dbReference type="EMBL" id="ORC34250.1"/>
    </source>
</evidence>
<accession>A0A1Y1RW00</accession>
<dbReference type="SMART" id="SM00387">
    <property type="entry name" value="HATPase_c"/>
    <property type="match status" value="1"/>
</dbReference>
<dbReference type="InterPro" id="IPR036641">
    <property type="entry name" value="HPT_dom_sf"/>
</dbReference>
<evidence type="ECO:0000256" key="6">
    <source>
        <dbReference type="ARBA" id="ARBA00022777"/>
    </source>
</evidence>
<dbReference type="InterPro" id="IPR051315">
    <property type="entry name" value="Bact_Chemotaxis_CheA"/>
</dbReference>
<evidence type="ECO:0000256" key="3">
    <source>
        <dbReference type="ARBA" id="ARBA00022553"/>
    </source>
</evidence>
<sequence length="621" mass="70101">MTAYYQKMFIRDTRDYLARLNPLLSRLESRTATGDDIDNAFRLMHSIKSEAAHLGKKSIADLTHVAESVLQELKEEPQYEGHLNRLFESVSRIEDTVSREGIASGDTPSSLHESGSSPAGRAEEKLAGFEVLNEFQLVLLREARDRGEYLYRMICEFEDPTEMLYPKAVLILNNLEQIVNVIRSFPDLSQGFEEENISPEYFFTTHRPEKDLFNAVKVDQVKRVFLTRLNWDQYLPDTPARKSRDKAGKDDSQLIINRHELISIWFNYLKGKIHTQLTDQSIKGGSSGLTEVFDGIGQALQATRFVPFETIFHDLPEIVHHSAAEQGKDARCLLQGGEQLLESCFVPRLRGPLVQLLRNAVSHGIEVPAARLKEGKSPRGEVTVRYQRSDKEIRIDIQDDGRGMDEKAIRNKALEHGLDSSASLFRIITSPGFSTSEIISLEAGRGIGLDIVAEEIGRIPGATVSLENRENQGARFCISIPVEASVRKIYFARYKRHTIAVDGTVFLEHEKPEKTGFRDDGDGRVRYRGCPVYTCEGYLFWSDNFVSEDTLIKIRNSREDYYLLVDKLLFIESFPADLFVLSEAEGGEPLSQLSIGGLKTGISFLSSDDLLNLKNPVMQNE</sequence>
<feature type="compositionally biased region" description="Polar residues" evidence="9">
    <location>
        <begin position="106"/>
        <end position="117"/>
    </location>
</feature>
<evidence type="ECO:0000256" key="7">
    <source>
        <dbReference type="ARBA" id="ARBA00022840"/>
    </source>
</evidence>
<dbReference type="InterPro" id="IPR005467">
    <property type="entry name" value="His_kinase_dom"/>
</dbReference>
<dbReference type="STRING" id="1963862.B4O97_13125"/>
<dbReference type="SMART" id="SM00073">
    <property type="entry name" value="HPT"/>
    <property type="match status" value="1"/>
</dbReference>
<name>A0A1Y1RW00_9SPIO</name>
<dbReference type="SUPFAM" id="SSF55874">
    <property type="entry name" value="ATPase domain of HSP90 chaperone/DNA topoisomerase II/histidine kinase"/>
    <property type="match status" value="1"/>
</dbReference>
<dbReference type="Pfam" id="PF01627">
    <property type="entry name" value="Hpt"/>
    <property type="match status" value="1"/>
</dbReference>
<feature type="modified residue" description="Phosphohistidine" evidence="8">
    <location>
        <position position="45"/>
    </location>
</feature>
<dbReference type="PANTHER" id="PTHR43395">
    <property type="entry name" value="SENSOR HISTIDINE KINASE CHEA"/>
    <property type="match status" value="1"/>
</dbReference>
<dbReference type="PROSITE" id="PS50109">
    <property type="entry name" value="HIS_KIN"/>
    <property type="match status" value="1"/>
</dbReference>
<keyword evidence="4" id="KW-0808">Transferase</keyword>
<evidence type="ECO:0000256" key="8">
    <source>
        <dbReference type="PROSITE-ProRule" id="PRU00110"/>
    </source>
</evidence>
<keyword evidence="3 8" id="KW-0597">Phosphoprotein</keyword>
<dbReference type="PRINTS" id="PR00344">
    <property type="entry name" value="BCTRLSENSOR"/>
</dbReference>
<dbReference type="SUPFAM" id="SSF47226">
    <property type="entry name" value="Histidine-containing phosphotransfer domain, HPT domain"/>
    <property type="match status" value="1"/>
</dbReference>
<keyword evidence="13" id="KW-1185">Reference proteome</keyword>
<dbReference type="Gene3D" id="3.30.565.10">
    <property type="entry name" value="Histidine kinase-like ATPase, C-terminal domain"/>
    <property type="match status" value="1"/>
</dbReference>
<gene>
    <name evidence="12" type="ORF">B4O97_13125</name>
</gene>
<dbReference type="InterPro" id="IPR008207">
    <property type="entry name" value="Sig_transdc_His_kin_Hpt_dom"/>
</dbReference>
<feature type="region of interest" description="Disordered" evidence="9">
    <location>
        <begin position="98"/>
        <end position="119"/>
    </location>
</feature>
<evidence type="ECO:0000256" key="5">
    <source>
        <dbReference type="ARBA" id="ARBA00022741"/>
    </source>
</evidence>
<dbReference type="Proteomes" id="UP000192343">
    <property type="component" value="Unassembled WGS sequence"/>
</dbReference>
<organism evidence="12 13">
    <name type="scientific">Marispirochaeta aestuarii</name>
    <dbReference type="NCBI Taxonomy" id="1963862"/>
    <lineage>
        <taxon>Bacteria</taxon>
        <taxon>Pseudomonadati</taxon>
        <taxon>Spirochaetota</taxon>
        <taxon>Spirochaetia</taxon>
        <taxon>Spirochaetales</taxon>
        <taxon>Spirochaetaceae</taxon>
        <taxon>Marispirochaeta</taxon>
    </lineage>
</organism>
<dbReference type="GO" id="GO:0005524">
    <property type="term" value="F:ATP binding"/>
    <property type="evidence" value="ECO:0007669"/>
    <property type="project" value="UniProtKB-KW"/>
</dbReference>
<dbReference type="EC" id="2.7.13.3" evidence="2"/>
<dbReference type="Gene3D" id="1.20.120.160">
    <property type="entry name" value="HPT domain"/>
    <property type="match status" value="1"/>
</dbReference>
<dbReference type="InterPro" id="IPR036890">
    <property type="entry name" value="HATPase_C_sf"/>
</dbReference>
<evidence type="ECO:0000259" key="10">
    <source>
        <dbReference type="PROSITE" id="PS50109"/>
    </source>
</evidence>
<dbReference type="AlphaFoldDB" id="A0A1Y1RW00"/>
<keyword evidence="7" id="KW-0067">ATP-binding</keyword>
<evidence type="ECO:0000256" key="4">
    <source>
        <dbReference type="ARBA" id="ARBA00022679"/>
    </source>
</evidence>
<dbReference type="GO" id="GO:0000155">
    <property type="term" value="F:phosphorelay sensor kinase activity"/>
    <property type="evidence" value="ECO:0007669"/>
    <property type="project" value="UniProtKB-ARBA"/>
</dbReference>
<dbReference type="RefSeq" id="WP_083051477.1">
    <property type="nucleotide sequence ID" value="NZ_MWQY01000014.1"/>
</dbReference>
<dbReference type="PANTHER" id="PTHR43395:SF1">
    <property type="entry name" value="CHEMOTAXIS PROTEIN CHEA"/>
    <property type="match status" value="1"/>
</dbReference>
<dbReference type="Pfam" id="PF02518">
    <property type="entry name" value="HATPase_c"/>
    <property type="match status" value="1"/>
</dbReference>
<dbReference type="InterPro" id="IPR003594">
    <property type="entry name" value="HATPase_dom"/>
</dbReference>
<comment type="catalytic activity">
    <reaction evidence="1">
        <text>ATP + protein L-histidine = ADP + protein N-phospho-L-histidine.</text>
        <dbReference type="EC" id="2.7.13.3"/>
    </reaction>
</comment>
<comment type="caution">
    <text evidence="12">The sequence shown here is derived from an EMBL/GenBank/DDBJ whole genome shotgun (WGS) entry which is preliminary data.</text>
</comment>
<evidence type="ECO:0000256" key="9">
    <source>
        <dbReference type="SAM" id="MobiDB-lite"/>
    </source>
</evidence>
<dbReference type="PROSITE" id="PS50894">
    <property type="entry name" value="HPT"/>
    <property type="match status" value="1"/>
</dbReference>
<dbReference type="FunFam" id="3.30.565.10:FF:000016">
    <property type="entry name" value="Chemotaxis protein CheA, putative"/>
    <property type="match status" value="1"/>
</dbReference>
<feature type="domain" description="Histidine kinase" evidence="10">
    <location>
        <begin position="353"/>
        <end position="484"/>
    </location>
</feature>
<evidence type="ECO:0000313" key="13">
    <source>
        <dbReference type="Proteomes" id="UP000192343"/>
    </source>
</evidence>
<evidence type="ECO:0000256" key="1">
    <source>
        <dbReference type="ARBA" id="ARBA00000085"/>
    </source>
</evidence>
<dbReference type="Gene3D" id="3.30.70.1110">
    <property type="entry name" value="Histidine kinase CheA-like, P2 response regulator-binding domain"/>
    <property type="match status" value="1"/>
</dbReference>
<keyword evidence="6" id="KW-0418">Kinase</keyword>
<protein>
    <recommendedName>
        <fullName evidence="2">histidine kinase</fullName>
        <ecNumber evidence="2">2.7.13.3</ecNumber>
    </recommendedName>
</protein>